<name>A0A0H5QMF4_9EUKA</name>
<proteinExistence type="predicted"/>
<evidence type="ECO:0000313" key="3">
    <source>
        <dbReference type="EMBL" id="CRZ02757.1"/>
    </source>
</evidence>
<dbReference type="PANTHER" id="PTHR35170">
    <property type="entry name" value="PROTEIN DD3-3"/>
    <property type="match status" value="1"/>
</dbReference>
<keyword evidence="2" id="KW-0472">Membrane</keyword>
<evidence type="ECO:0000256" key="2">
    <source>
        <dbReference type="SAM" id="Phobius"/>
    </source>
</evidence>
<dbReference type="InterPro" id="IPR053320">
    <property type="entry name" value="Protein_DD3-3_O-glyco"/>
</dbReference>
<keyword evidence="2" id="KW-0812">Transmembrane</keyword>
<reference evidence="3" key="1">
    <citation type="submission" date="2015-04" db="EMBL/GenBank/DDBJ databases">
        <title>The genome sequence of the plant pathogenic Rhizarian Plasmodiophora brassicae reveals insights in its biotrophic life cycle and the origin of chitin synthesis.</title>
        <authorList>
            <person name="Schwelm A."/>
            <person name="Fogelqvist J."/>
            <person name="Knaust A."/>
            <person name="Julke S."/>
            <person name="Lilja T."/>
            <person name="Dhandapani V."/>
            <person name="Bonilla-Rosso G."/>
            <person name="Karlsson M."/>
            <person name="Shevchenko A."/>
            <person name="Choi S.R."/>
            <person name="Kim H.G."/>
            <person name="Park J.Y."/>
            <person name="Lim Y.P."/>
            <person name="Ludwig-Muller J."/>
            <person name="Dixelius C."/>
        </authorList>
    </citation>
    <scope>NUCLEOTIDE SEQUENCE</scope>
    <source>
        <tissue evidence="3">Potato root galls</tissue>
    </source>
</reference>
<protein>
    <submittedName>
        <fullName evidence="3">Uncharacterized protein</fullName>
    </submittedName>
</protein>
<feature type="region of interest" description="Disordered" evidence="1">
    <location>
        <begin position="389"/>
        <end position="415"/>
    </location>
</feature>
<evidence type="ECO:0000256" key="1">
    <source>
        <dbReference type="SAM" id="MobiDB-lite"/>
    </source>
</evidence>
<dbReference type="EMBL" id="HACM01002315">
    <property type="protein sequence ID" value="CRZ02757.1"/>
    <property type="molecule type" value="Transcribed_RNA"/>
</dbReference>
<organism evidence="3">
    <name type="scientific">Spongospora subterranea</name>
    <dbReference type="NCBI Taxonomy" id="70186"/>
    <lineage>
        <taxon>Eukaryota</taxon>
        <taxon>Sar</taxon>
        <taxon>Rhizaria</taxon>
        <taxon>Endomyxa</taxon>
        <taxon>Phytomyxea</taxon>
        <taxon>Plasmodiophorida</taxon>
        <taxon>Plasmodiophoridae</taxon>
        <taxon>Spongospora</taxon>
    </lineage>
</organism>
<dbReference type="PANTHER" id="PTHR35170:SF1">
    <property type="entry name" value="PROTEIN DD3-3"/>
    <property type="match status" value="1"/>
</dbReference>
<feature type="compositionally biased region" description="Polar residues" evidence="1">
    <location>
        <begin position="394"/>
        <end position="415"/>
    </location>
</feature>
<feature type="transmembrane region" description="Helical" evidence="2">
    <location>
        <begin position="715"/>
        <end position="738"/>
    </location>
</feature>
<sequence length="784" mass="87062">MIASAFGHIQVISRYLCLFGTLDFSGYSECELGSFFKTPCPSQLSFSHQAYFIMMSRPWVNLIFSHLLFCAHADIYMHNPRGSNNRNREPADNRDNNNLMFDSQNNAAGGYSWAGDPKFQGRPDPLIFYSGSQLRLEWTVQHGCGPNSNTQCDFIIQYMSSPAADNVIRDGYPTGPLTERAPGYNAATFVDPKQNARGTRTFPLPPSFPGASNEQFAADDPDFGTAVDSDVRAKNFNTFCNGGAVGPHRGLEFGYHESCESYKRCTMTERNQGLYHADRALGGTNARFTRQNQNGNRNGLECAEERDYYPYWRHSEWKDVAIMTSNLSWCATAQKASQNIKERYYCQLPPTATALAPITEVACQKLQGTWVQVPSWGLTAPRCVEHETTRDNHLGNSGSQSFDDQNQPGTSSYTWTIPPSLRGQRVVLRFRYNISATTYESHGEAMNSKMTTSSLDCKAGLTGVNGGAHCSNDLNLDGPVALYNNPYVKLWDSATEKDGMNHVYLALALNTAQVGRTFQDRSFVFEVREEEADCAGDVVNLNVRGKRGNIVQTYPATEYDFVPSFLQLTSRDCVDIQWVGSDFNQANQDGEGADQTDRHNIVEVRSSNLDPSNPDYSHLIPQTGSRIRMFSQKDAKLLAYANQTLSSCANLIEDNNDNREKFDNCAKLNAAPNVYRHPELVSFSAGSYLAMATRNNNFSNRQQKLHLLVKDALSVGVYLAGAVVATIAVATMGVCCFARRRPKSPVGRAINAIFLGHRAFQDKYQDVPETTQQNQASGNAVNIV</sequence>
<accession>A0A0H5QMF4</accession>
<dbReference type="AlphaFoldDB" id="A0A0H5QMF4"/>
<keyword evidence="2" id="KW-1133">Transmembrane helix</keyword>